<evidence type="ECO:0000313" key="1">
    <source>
        <dbReference type="EMBL" id="MDP8186393.1"/>
    </source>
</evidence>
<dbReference type="InterPro" id="IPR029035">
    <property type="entry name" value="DHS-like_NAD/FAD-binding_dom"/>
</dbReference>
<gene>
    <name evidence="1" type="ORF">QJU78_01155</name>
</gene>
<dbReference type="Pfam" id="PF13289">
    <property type="entry name" value="SIR2_2"/>
    <property type="match status" value="1"/>
</dbReference>
<organism evidence="1 2">
    <name type="scientific">Pasteurella atlantica</name>
    <dbReference type="NCBI Taxonomy" id="2827233"/>
    <lineage>
        <taxon>Bacteria</taxon>
        <taxon>Pseudomonadati</taxon>
        <taxon>Pseudomonadota</taxon>
        <taxon>Gammaproteobacteria</taxon>
        <taxon>Pasteurellales</taxon>
        <taxon>Pasteurellaceae</taxon>
        <taxon>Pasteurella</taxon>
    </lineage>
</organism>
<dbReference type="AlphaFoldDB" id="A0AAW8CMJ7"/>
<evidence type="ECO:0000313" key="2">
    <source>
        <dbReference type="Proteomes" id="UP001230466"/>
    </source>
</evidence>
<name>A0AAW8CMJ7_9PAST</name>
<protein>
    <submittedName>
        <fullName evidence="1">SIR2 family protein</fullName>
    </submittedName>
</protein>
<proteinExistence type="predicted"/>
<dbReference type="RefSeq" id="WP_213156381.1">
    <property type="nucleotide sequence ID" value="NZ_JASAVV010000002.1"/>
</dbReference>
<dbReference type="Proteomes" id="UP001230466">
    <property type="component" value="Unassembled WGS sequence"/>
</dbReference>
<dbReference type="EMBL" id="JASAYJ010000002">
    <property type="protein sequence ID" value="MDP8186393.1"/>
    <property type="molecule type" value="Genomic_DNA"/>
</dbReference>
<comment type="caution">
    <text evidence="1">The sequence shown here is derived from an EMBL/GenBank/DDBJ whole genome shotgun (WGS) entry which is preliminary data.</text>
</comment>
<dbReference type="Gene3D" id="3.40.50.1220">
    <property type="entry name" value="TPP-binding domain"/>
    <property type="match status" value="1"/>
</dbReference>
<sequence length="926" mass="109920">MFSHELNILKRSNGNNKLTIFVGAGVSKSSGLPLWQDLVQMIKSELSINDNETDYLKIAQLYYLSCGETSYYQRIKEFFPEHIEPTIIQKLIFELKPANIITTNWDSLLEKTARDNGYIYDVISKDEHLVQSELENHIIKMHGDFRDNNIVFKEDDYINYQKNFPLIENFIKSILSTNTILFIGYSYNDINLKQISKWIQNNSKSIPPMFLVVFKEDKNQRQYLKNFGIKTILIEKEDKRFGLDSYSNKLATFLYDLHYEQYYHIDNMSDLEIVDYIYNKLKPLDELNAILLSQVESTITNCGFVYQQFFNETTRKMTKLIFIEFYNSLLTYDINKNIRKINNKFREILNNYNDGYSIELKEKINSIISIFSKANIDGYIKTDDEIYSNKEIGYFEEYSILKNINDTEESLFNFKLDDFETNKNDINGLMKKAFFYYQTYAFLKAYRLNEHIIKLCIKQKNYIQLFLAMFNQNILLNQLKGYLDNIGENKEYKTASDAWQYNIKSYDLDEKFYELPKTVQKTLYEIKHFVSYDYLYSFAFTIDNELDKKIKQKKAMKTNSSMTFETNVTRNYSKHKNLIHFVLNNYVMIERSYEFRAINKKLIKISFIRQIQNSYFTLDKLEIFVVIKYIENRALIELIDEFDDFELKLETKVLNDLTINAFPNIVKLYFENESIYPHFSNELKNVLFICSKCSLTEKQASTMLKEIKHLIVSRKIDLDIYRQINQFIDSQENMSPNDLIDIVEMMIDKLICNKGNDWHYQITENNHFWSPFKHLNNKKISYNNIELITTLLNELDKLEAKSQIQLAKVFLINLYYISSQEIQKLIKDFMINIDTDGLSNCSLKISFKLFLALENFIIVDETLIDEVKKYPEMAKGNLFHLGEIASQVKYLVEKEGIQELEELLKNLLEIVHDVREKQKEWGMMII</sequence>
<accession>A0AAW8CMJ7</accession>
<dbReference type="SUPFAM" id="SSF52467">
    <property type="entry name" value="DHS-like NAD/FAD-binding domain"/>
    <property type="match status" value="1"/>
</dbReference>
<reference evidence="1" key="1">
    <citation type="journal article" date="2023" name="Front. Microbiol.">
        <title>Phylogeography and host specificity of Pasteurellaceae pathogenic to sea-farmed fish in the north-east Atlantic.</title>
        <authorList>
            <person name="Gulla S."/>
            <person name="Colquhoun D.J."/>
            <person name="Olsen A.B."/>
            <person name="Spilsberg B."/>
            <person name="Lagesen K."/>
            <person name="Aakesson C.P."/>
            <person name="Strom S."/>
            <person name="Manji F."/>
            <person name="Birkbeck T.H."/>
            <person name="Nilsen H.K."/>
        </authorList>
    </citation>
    <scope>NUCLEOTIDE SEQUENCE</scope>
    <source>
        <strain evidence="1">VIB1234</strain>
    </source>
</reference>